<feature type="region of interest" description="Disordered" evidence="7">
    <location>
        <begin position="1"/>
        <end position="20"/>
    </location>
</feature>
<accession>A0ABY8EYJ5</accession>
<feature type="transmembrane region" description="Helical" evidence="8">
    <location>
        <begin position="278"/>
        <end position="307"/>
    </location>
</feature>
<keyword evidence="2 8" id="KW-0812">Transmembrane</keyword>
<evidence type="ECO:0000313" key="9">
    <source>
        <dbReference type="EMBL" id="WFD49545.1"/>
    </source>
</evidence>
<evidence type="ECO:0000256" key="2">
    <source>
        <dbReference type="ARBA" id="ARBA00022692"/>
    </source>
</evidence>
<keyword evidence="6 8" id="KW-0472">Membrane</keyword>
<evidence type="ECO:0000256" key="8">
    <source>
        <dbReference type="SAM" id="Phobius"/>
    </source>
</evidence>
<evidence type="ECO:0000256" key="7">
    <source>
        <dbReference type="SAM" id="MobiDB-lite"/>
    </source>
</evidence>
<keyword evidence="4 8" id="KW-1133">Transmembrane helix</keyword>
<evidence type="ECO:0000256" key="6">
    <source>
        <dbReference type="ARBA" id="ARBA00023136"/>
    </source>
</evidence>
<evidence type="ECO:0000256" key="5">
    <source>
        <dbReference type="ARBA" id="ARBA00023098"/>
    </source>
</evidence>
<dbReference type="InterPro" id="IPR009617">
    <property type="entry name" value="Seipin"/>
</dbReference>
<dbReference type="EMBL" id="CP046238">
    <property type="protein sequence ID" value="WFD49545.1"/>
    <property type="molecule type" value="Genomic_DNA"/>
</dbReference>
<evidence type="ECO:0000313" key="10">
    <source>
        <dbReference type="Proteomes" id="UP000818624"/>
    </source>
</evidence>
<keyword evidence="3" id="KW-0256">Endoplasmic reticulum</keyword>
<keyword evidence="10" id="KW-1185">Reference proteome</keyword>
<comment type="subcellular location">
    <subcellularLocation>
        <location evidence="1">Endoplasmic reticulum membrane</location>
        <topology evidence="1">Multi-pass membrane protein</topology>
    </subcellularLocation>
</comment>
<evidence type="ECO:0000256" key="4">
    <source>
        <dbReference type="ARBA" id="ARBA00022989"/>
    </source>
</evidence>
<feature type="transmembrane region" description="Helical" evidence="8">
    <location>
        <begin position="65"/>
        <end position="90"/>
    </location>
</feature>
<sequence length="313" mass="34401">MYGRRRTYPARPGRARRRAALRRPTEVQRGAALVDAAWRTLVVRPAARAAHLAYALVGSPTSHRVVLRVAMLAALHVACVAMAVLAYIGFYHAWVPDASVHKDVHLQFRHGAEAPPPFAHVLLDGSDADVPVWQTEPSAPLFREGITYDVALEMRVLMPHGAQDNAMVRLELAAGDTPMYAASRAVLLVPEPRVVRWGARLARSALRPFQREPVVPTQVVRVPLLHGITPWMPAPQRALLATRAALVVDMPRVPVQHAVLRFDAHMTGMIYFMYHHALLSLATFVLVFATIEFVVAGVLGGALAAYFSWAHSG</sequence>
<gene>
    <name evidence="9" type="ORF">GLX27_004228</name>
</gene>
<protein>
    <recommendedName>
        <fullName evidence="11">Seipin</fullName>
    </recommendedName>
</protein>
<proteinExistence type="predicted"/>
<name>A0ABY8EYJ5_MALFU</name>
<dbReference type="Pfam" id="PF06775">
    <property type="entry name" value="Seipin"/>
    <property type="match status" value="1"/>
</dbReference>
<reference evidence="9 10" key="1">
    <citation type="journal article" date="2020" name="Elife">
        <title>Loss of centromere function drives karyotype evolution in closely related Malassezia species.</title>
        <authorList>
            <person name="Sankaranarayanan S.R."/>
            <person name="Ianiri G."/>
            <person name="Coelho M.A."/>
            <person name="Reza M.H."/>
            <person name="Thimmappa B.C."/>
            <person name="Ganguly P."/>
            <person name="Vadnala R.N."/>
            <person name="Sun S."/>
            <person name="Siddharthan R."/>
            <person name="Tellgren-Roth C."/>
            <person name="Dawson T.L."/>
            <person name="Heitman J."/>
            <person name="Sanyal K."/>
        </authorList>
    </citation>
    <scope>NUCLEOTIDE SEQUENCE [LARGE SCALE GENOMIC DNA]</scope>
    <source>
        <strain evidence="9">CBS14141</strain>
    </source>
</reference>
<dbReference type="Proteomes" id="UP000818624">
    <property type="component" value="Chromosome 5"/>
</dbReference>
<evidence type="ECO:0008006" key="11">
    <source>
        <dbReference type="Google" id="ProtNLM"/>
    </source>
</evidence>
<evidence type="ECO:0000256" key="1">
    <source>
        <dbReference type="ARBA" id="ARBA00004477"/>
    </source>
</evidence>
<organism evidence="9 10">
    <name type="scientific">Malassezia furfur</name>
    <name type="common">Pityriasis versicolor infection agent</name>
    <name type="synonym">Pityrosporum furfur</name>
    <dbReference type="NCBI Taxonomy" id="55194"/>
    <lineage>
        <taxon>Eukaryota</taxon>
        <taxon>Fungi</taxon>
        <taxon>Dikarya</taxon>
        <taxon>Basidiomycota</taxon>
        <taxon>Ustilaginomycotina</taxon>
        <taxon>Malasseziomycetes</taxon>
        <taxon>Malasseziales</taxon>
        <taxon>Malasseziaceae</taxon>
        <taxon>Malassezia</taxon>
    </lineage>
</organism>
<evidence type="ECO:0000256" key="3">
    <source>
        <dbReference type="ARBA" id="ARBA00022824"/>
    </source>
</evidence>
<keyword evidence="5" id="KW-0443">Lipid metabolism</keyword>
<dbReference type="CDD" id="cd23995">
    <property type="entry name" value="Seipin_BSCL2_like"/>
    <property type="match status" value="1"/>
</dbReference>